<sequence length="382" mass="42965">MSSHICPWHMALTANKTLKEMSLYLFRLHNGRPFFTVLASNARLQTTNIWEFERVTVPEIYRAMQEAGVQERFFVGTDEVAEDALVTAMQRGKSSTVKIETTLSDGCHSLLEALCLPSSCNHVTSISIIVSEELFNSTMASLVARLVASASALKKLELLLTRCKGASVVWAEQALVEAVCANKNIRRLYVKGLHFNKTATWMLADNVLSSRTLVHLTMRPRIYAHELLKMISRRISSNYTLLAMQVPKQWKRGGVQWAPIASVVRRNSTLVTRAALFVLGTRSKCYAEAVELVHFNPGLREKVQELASVSESEAMSLINDSLKSFTLLDDFMCLAGVVKRTVTCHSEDDGETQLSDLNDDCWLRIRQYLKLTDIRYKPKVCV</sequence>
<keyword evidence="2" id="KW-1185">Reference proteome</keyword>
<dbReference type="Proteomes" id="UP000821845">
    <property type="component" value="Chromosome 10"/>
</dbReference>
<protein>
    <submittedName>
        <fullName evidence="1">Uncharacterized protein</fullName>
    </submittedName>
</protein>
<proteinExistence type="predicted"/>
<gene>
    <name evidence="1" type="ORF">HPB50_018415</name>
</gene>
<reference evidence="1" key="1">
    <citation type="submission" date="2020-05" db="EMBL/GenBank/DDBJ databases">
        <title>Large-scale comparative analyses of tick genomes elucidate their genetic diversity and vector capacities.</title>
        <authorList>
            <person name="Jia N."/>
            <person name="Wang J."/>
            <person name="Shi W."/>
            <person name="Du L."/>
            <person name="Sun Y."/>
            <person name="Zhan W."/>
            <person name="Jiang J."/>
            <person name="Wang Q."/>
            <person name="Zhang B."/>
            <person name="Ji P."/>
            <person name="Sakyi L.B."/>
            <person name="Cui X."/>
            <person name="Yuan T."/>
            <person name="Jiang B."/>
            <person name="Yang W."/>
            <person name="Lam T.T.-Y."/>
            <person name="Chang Q."/>
            <person name="Ding S."/>
            <person name="Wang X."/>
            <person name="Zhu J."/>
            <person name="Ruan X."/>
            <person name="Zhao L."/>
            <person name="Wei J."/>
            <person name="Que T."/>
            <person name="Du C."/>
            <person name="Cheng J."/>
            <person name="Dai P."/>
            <person name="Han X."/>
            <person name="Huang E."/>
            <person name="Gao Y."/>
            <person name="Liu J."/>
            <person name="Shao H."/>
            <person name="Ye R."/>
            <person name="Li L."/>
            <person name="Wei W."/>
            <person name="Wang X."/>
            <person name="Wang C."/>
            <person name="Yang T."/>
            <person name="Huo Q."/>
            <person name="Li W."/>
            <person name="Guo W."/>
            <person name="Chen H."/>
            <person name="Zhou L."/>
            <person name="Ni X."/>
            <person name="Tian J."/>
            <person name="Zhou Y."/>
            <person name="Sheng Y."/>
            <person name="Liu T."/>
            <person name="Pan Y."/>
            <person name="Xia L."/>
            <person name="Li J."/>
            <person name="Zhao F."/>
            <person name="Cao W."/>
        </authorList>
    </citation>
    <scope>NUCLEOTIDE SEQUENCE</scope>
    <source>
        <strain evidence="1">Hyas-2018</strain>
    </source>
</reference>
<evidence type="ECO:0000313" key="2">
    <source>
        <dbReference type="Proteomes" id="UP000821845"/>
    </source>
</evidence>
<name>A0ACB7TAL4_HYAAI</name>
<dbReference type="EMBL" id="CM023490">
    <property type="protein sequence ID" value="KAH6943286.1"/>
    <property type="molecule type" value="Genomic_DNA"/>
</dbReference>
<evidence type="ECO:0000313" key="1">
    <source>
        <dbReference type="EMBL" id="KAH6943286.1"/>
    </source>
</evidence>
<accession>A0ACB7TAL4</accession>
<comment type="caution">
    <text evidence="1">The sequence shown here is derived from an EMBL/GenBank/DDBJ whole genome shotgun (WGS) entry which is preliminary data.</text>
</comment>
<organism evidence="1 2">
    <name type="scientific">Hyalomma asiaticum</name>
    <name type="common">Tick</name>
    <dbReference type="NCBI Taxonomy" id="266040"/>
    <lineage>
        <taxon>Eukaryota</taxon>
        <taxon>Metazoa</taxon>
        <taxon>Ecdysozoa</taxon>
        <taxon>Arthropoda</taxon>
        <taxon>Chelicerata</taxon>
        <taxon>Arachnida</taxon>
        <taxon>Acari</taxon>
        <taxon>Parasitiformes</taxon>
        <taxon>Ixodida</taxon>
        <taxon>Ixodoidea</taxon>
        <taxon>Ixodidae</taxon>
        <taxon>Hyalomminae</taxon>
        <taxon>Hyalomma</taxon>
    </lineage>
</organism>